<name>H5XDQ7_9PSEU</name>
<keyword evidence="2" id="KW-1185">Reference proteome</keyword>
<dbReference type="HOGENOM" id="CLU_2957944_0_0_11"/>
<sequence length="59" mass="6109">MTGQHPSDRLVALVLSHPGQPSRSLRDAVEQDVDIAGGLSVDDLGVELVAGIGSTVERS</sequence>
<gene>
    <name evidence="1" type="ORF">SaccyDRAFT_2508</name>
</gene>
<organism evidence="1 2">
    <name type="scientific">Saccharomonospora cyanea NA-134</name>
    <dbReference type="NCBI Taxonomy" id="882082"/>
    <lineage>
        <taxon>Bacteria</taxon>
        <taxon>Bacillati</taxon>
        <taxon>Actinomycetota</taxon>
        <taxon>Actinomycetes</taxon>
        <taxon>Pseudonocardiales</taxon>
        <taxon>Pseudonocardiaceae</taxon>
        <taxon>Saccharomonospora</taxon>
    </lineage>
</organism>
<dbReference type="AlphaFoldDB" id="H5XDQ7"/>
<reference evidence="1 2" key="1">
    <citation type="submission" date="2011-11" db="EMBL/GenBank/DDBJ databases">
        <title>The Noncontiguous Finished sequence of Saccharomonospora cyanea NA-134.</title>
        <authorList>
            <consortium name="US DOE Joint Genome Institute"/>
            <person name="Lucas S."/>
            <person name="Han J."/>
            <person name="Lapidus A."/>
            <person name="Cheng J.-F."/>
            <person name="Goodwin L."/>
            <person name="Pitluck S."/>
            <person name="Peters L."/>
            <person name="Ovchinnikova G."/>
            <person name="Lu M."/>
            <person name="Detter J.C."/>
            <person name="Han C."/>
            <person name="Tapia R."/>
            <person name="Land M."/>
            <person name="Hauser L."/>
            <person name="Kyrpides N."/>
            <person name="Ivanova N."/>
            <person name="Pagani I."/>
            <person name="Brambilla E.-M."/>
            <person name="Klenk H.-P."/>
            <person name="Woyke T."/>
        </authorList>
    </citation>
    <scope>NUCLEOTIDE SEQUENCE [LARGE SCALE GENOMIC DNA]</scope>
    <source>
        <strain evidence="1 2">NA-134</strain>
    </source>
</reference>
<evidence type="ECO:0000313" key="1">
    <source>
        <dbReference type="EMBL" id="EHR61374.1"/>
    </source>
</evidence>
<evidence type="ECO:0000313" key="2">
    <source>
        <dbReference type="Proteomes" id="UP000002791"/>
    </source>
</evidence>
<dbReference type="Proteomes" id="UP000002791">
    <property type="component" value="Chromosome"/>
</dbReference>
<proteinExistence type="predicted"/>
<dbReference type="OrthoDB" id="9868787at2"/>
<accession>H5XDQ7</accession>
<protein>
    <submittedName>
        <fullName evidence="1">Uncharacterized protein</fullName>
    </submittedName>
</protein>
<dbReference type="EMBL" id="CM001440">
    <property type="protein sequence ID" value="EHR61374.1"/>
    <property type="molecule type" value="Genomic_DNA"/>
</dbReference>